<protein>
    <submittedName>
        <fullName evidence="2">Uncharacterized protein</fullName>
    </submittedName>
</protein>
<reference evidence="2" key="1">
    <citation type="submission" date="2018-10" db="EMBL/GenBank/DDBJ databases">
        <title>Hidden diversity of soil giant viruses.</title>
        <authorList>
            <person name="Schulz F."/>
            <person name="Alteio L."/>
            <person name="Goudeau D."/>
            <person name="Ryan E.M."/>
            <person name="Malmstrom R.R."/>
            <person name="Blanchard J."/>
            <person name="Woyke T."/>
        </authorList>
    </citation>
    <scope>NUCLEOTIDE SEQUENCE</scope>
    <source>
        <strain evidence="2">TEV1</strain>
    </source>
</reference>
<feature type="region of interest" description="Disordered" evidence="1">
    <location>
        <begin position="15"/>
        <end position="60"/>
    </location>
</feature>
<sequence length="384" mass="44244">MHNLFKILGIKNNVDDSTKSSQHTQEPPPSYDNIDRIKGETDLNTNTNEKSQDSDDIPVSSGLNNQFLHSIMEENKTKLYQDIRHLLIETIKNIMKKGISRITISVDKGNHTSIITSYFNGISGAPTNLVLKEAYITVCLIEKNHDLVSYIRGRIKTDSLFSLFYSRSDIPFSHYHHNLCVIPKNAPKNKTTSNPLGSNIRINNIYHQAEIVEIMNDFSQMNDSDKHKYGYFRNYSYNFQNGDDINDANDAYDIGKTYPDNLFEVNGLYSFVLSKRENNIEKNYGISNIQRGDLFIFRYKVVKQANKQVYDIYNDVCKKVFTKDIIDSITGNILTKVHNSETRHEISINCAEFFVDYLIANKVFNDLRIFVDESCNNVISFSWN</sequence>
<accession>A0A3G4ZM83</accession>
<dbReference type="EMBL" id="MK071981">
    <property type="protein sequence ID" value="AYV75948.1"/>
    <property type="molecule type" value="Genomic_DNA"/>
</dbReference>
<name>A0A3G4ZM83_9VIRU</name>
<proteinExistence type="predicted"/>
<organism evidence="2">
    <name type="scientific">Terrestrivirus sp</name>
    <dbReference type="NCBI Taxonomy" id="2487775"/>
    <lineage>
        <taxon>Viruses</taxon>
        <taxon>Varidnaviria</taxon>
        <taxon>Bamfordvirae</taxon>
        <taxon>Nucleocytoviricota</taxon>
        <taxon>Megaviricetes</taxon>
        <taxon>Imitervirales</taxon>
        <taxon>Mimiviridae</taxon>
        <taxon>Klosneuvirinae</taxon>
    </lineage>
</organism>
<gene>
    <name evidence="2" type="ORF">Terrestrivirus3_217</name>
</gene>
<evidence type="ECO:0000313" key="2">
    <source>
        <dbReference type="EMBL" id="AYV75948.1"/>
    </source>
</evidence>
<evidence type="ECO:0000256" key="1">
    <source>
        <dbReference type="SAM" id="MobiDB-lite"/>
    </source>
</evidence>